<dbReference type="Proteomes" id="UP000286716">
    <property type="component" value="Unassembled WGS sequence"/>
</dbReference>
<reference evidence="3 4" key="1">
    <citation type="submission" date="2018-05" db="EMBL/GenBank/DDBJ databases">
        <title>Evolution of GPA BGCs.</title>
        <authorList>
            <person name="Waglechner N."/>
            <person name="Wright G.D."/>
        </authorList>
    </citation>
    <scope>NUCLEOTIDE SEQUENCE [LARGE SCALE GENOMIC DNA]</scope>
    <source>
        <strain evidence="3 4">DSM 5908</strain>
    </source>
</reference>
<dbReference type="Pfam" id="PF01381">
    <property type="entry name" value="HTH_3"/>
    <property type="match status" value="1"/>
</dbReference>
<name>A0A428VZ00_AMYBA</name>
<dbReference type="EMBL" id="QHHU01000093">
    <property type="protein sequence ID" value="RSM36036.1"/>
    <property type="molecule type" value="Genomic_DNA"/>
</dbReference>
<dbReference type="Gene3D" id="1.10.260.40">
    <property type="entry name" value="lambda repressor-like DNA-binding domains"/>
    <property type="match status" value="1"/>
</dbReference>
<keyword evidence="4" id="KW-1185">Reference proteome</keyword>
<dbReference type="OrthoDB" id="3865941at2"/>
<organism evidence="3 4">
    <name type="scientific">Amycolatopsis balhimycina DSM 5908</name>
    <dbReference type="NCBI Taxonomy" id="1081091"/>
    <lineage>
        <taxon>Bacteria</taxon>
        <taxon>Bacillati</taxon>
        <taxon>Actinomycetota</taxon>
        <taxon>Actinomycetes</taxon>
        <taxon>Pseudonocardiales</taxon>
        <taxon>Pseudonocardiaceae</taxon>
        <taxon>Amycolatopsis</taxon>
    </lineage>
</organism>
<comment type="caution">
    <text evidence="3">The sequence shown here is derived from an EMBL/GenBank/DDBJ whole genome shotgun (WGS) entry which is preliminary data.</text>
</comment>
<evidence type="ECO:0000313" key="3">
    <source>
        <dbReference type="EMBL" id="RSM36036.1"/>
    </source>
</evidence>
<dbReference type="InterPro" id="IPR001387">
    <property type="entry name" value="Cro/C1-type_HTH"/>
</dbReference>
<evidence type="ECO:0000259" key="2">
    <source>
        <dbReference type="PROSITE" id="PS50943"/>
    </source>
</evidence>
<feature type="region of interest" description="Disordered" evidence="1">
    <location>
        <begin position="81"/>
        <end position="102"/>
    </location>
</feature>
<dbReference type="SUPFAM" id="SSF47413">
    <property type="entry name" value="lambda repressor-like DNA-binding domains"/>
    <property type="match status" value="1"/>
</dbReference>
<gene>
    <name evidence="3" type="ORF">DMA12_41915</name>
</gene>
<protein>
    <submittedName>
        <fullName evidence="3">XRE family transcriptional regulator</fullName>
    </submittedName>
</protein>
<sequence>MPSPLRDAIARQDYPAVLRHARELAGWTQTELAHRLGFHPSVISRFESRRRPLRDVKTLQRLAEVLSVPMEAFGLYDHEGVATRRSTPGPSRVIGSPEREEDDVRRRSFLKAGSLAVGATVAGAAMPAAADSALAPDPATVLAARLSDVLVGAPAHGPTMPAEQLTRGLAAARTAFGKSDFLTLADVLPSVVRAAEAVQDPGALAQAYTLVTRALAKLAPNGLEWISADRAVRAAGAAGEPLVLAEAERMLSGVCRRAGHHAQAQALVLGAADRLTLDGQDPRHLVLHSSLLCTGGYAAARAGDGVRARDLLDAAATTTARLSGDAGARAGANLLSHRVSVEHLLGNPAAAIQHARTAGPVRFPDVEREGRFLVDLAAVHLDLGSPGSAYNTLLAAERRAPGEVYTRSAVRDIVGVLLNQGRVPVPGIRDLATRVHVAN</sequence>
<dbReference type="GO" id="GO:0003677">
    <property type="term" value="F:DNA binding"/>
    <property type="evidence" value="ECO:0007669"/>
    <property type="project" value="InterPro"/>
</dbReference>
<accession>A0A428VZ00</accession>
<evidence type="ECO:0000313" key="4">
    <source>
        <dbReference type="Proteomes" id="UP000286716"/>
    </source>
</evidence>
<feature type="domain" description="HTH cro/C1-type" evidence="2">
    <location>
        <begin position="18"/>
        <end position="73"/>
    </location>
</feature>
<dbReference type="CDD" id="cd00093">
    <property type="entry name" value="HTH_XRE"/>
    <property type="match status" value="1"/>
</dbReference>
<evidence type="ECO:0000256" key="1">
    <source>
        <dbReference type="SAM" id="MobiDB-lite"/>
    </source>
</evidence>
<dbReference type="SMART" id="SM00530">
    <property type="entry name" value="HTH_XRE"/>
    <property type="match status" value="1"/>
</dbReference>
<dbReference type="InterPro" id="IPR010982">
    <property type="entry name" value="Lambda_DNA-bd_dom_sf"/>
</dbReference>
<dbReference type="AlphaFoldDB" id="A0A428VZ00"/>
<dbReference type="PROSITE" id="PS50943">
    <property type="entry name" value="HTH_CROC1"/>
    <property type="match status" value="1"/>
</dbReference>
<proteinExistence type="predicted"/>